<keyword evidence="1" id="KW-0812">Transmembrane</keyword>
<accession>A0A937JZ14</accession>
<dbReference type="EMBL" id="JAESIY010000006">
    <property type="protein sequence ID" value="MBL3656963.1"/>
    <property type="molecule type" value="Genomic_DNA"/>
</dbReference>
<keyword evidence="3" id="KW-1185">Reference proteome</keyword>
<sequence length="120" mass="13237">MNTNSAIRNYKHSIGICLGIIAALVIVTSETCYYGYLASQTSTIEVSQDDNGDSEQHAIISISKDAVSSMAHMFIQQVLHFITEIYSGSADDVIEIPESIPDFNSYFRTLFRLIISPNAP</sequence>
<evidence type="ECO:0000313" key="3">
    <source>
        <dbReference type="Proteomes" id="UP000659388"/>
    </source>
</evidence>
<name>A0A937JZ14_9BACT</name>
<keyword evidence="1" id="KW-1133">Transmembrane helix</keyword>
<feature type="transmembrane region" description="Helical" evidence="1">
    <location>
        <begin position="12"/>
        <end position="36"/>
    </location>
</feature>
<comment type="caution">
    <text evidence="2">The sequence shown here is derived from an EMBL/GenBank/DDBJ whole genome shotgun (WGS) entry which is preliminary data.</text>
</comment>
<dbReference type="Proteomes" id="UP000659388">
    <property type="component" value="Unassembled WGS sequence"/>
</dbReference>
<keyword evidence="1" id="KW-0472">Membrane</keyword>
<proteinExistence type="predicted"/>
<dbReference type="RefSeq" id="WP_202244758.1">
    <property type="nucleotide sequence ID" value="NZ_JAESIY010000006.1"/>
</dbReference>
<reference evidence="2" key="1">
    <citation type="submission" date="2021-01" db="EMBL/GenBank/DDBJ databases">
        <title>Fulvivirga kasyanovii gen. nov., sp nov., a novel member of the phylum Bacteroidetes isolated from seawater in a mussel farm.</title>
        <authorList>
            <person name="Zhao L.-H."/>
            <person name="Wang Z.-J."/>
        </authorList>
    </citation>
    <scope>NUCLEOTIDE SEQUENCE</scope>
    <source>
        <strain evidence="2">2943</strain>
    </source>
</reference>
<gene>
    <name evidence="2" type="ORF">JL102_12525</name>
</gene>
<evidence type="ECO:0000313" key="2">
    <source>
        <dbReference type="EMBL" id="MBL3656963.1"/>
    </source>
</evidence>
<protein>
    <submittedName>
        <fullName evidence="2">Uncharacterized protein</fullName>
    </submittedName>
</protein>
<organism evidence="2 3">
    <name type="scientific">Fulvivirga sediminis</name>
    <dbReference type="NCBI Taxonomy" id="2803949"/>
    <lineage>
        <taxon>Bacteria</taxon>
        <taxon>Pseudomonadati</taxon>
        <taxon>Bacteroidota</taxon>
        <taxon>Cytophagia</taxon>
        <taxon>Cytophagales</taxon>
        <taxon>Fulvivirgaceae</taxon>
        <taxon>Fulvivirga</taxon>
    </lineage>
</organism>
<dbReference type="AlphaFoldDB" id="A0A937JZ14"/>
<evidence type="ECO:0000256" key="1">
    <source>
        <dbReference type="SAM" id="Phobius"/>
    </source>
</evidence>